<dbReference type="Gene3D" id="1.10.3080.10">
    <property type="entry name" value="Clc chloride channel"/>
    <property type="match status" value="1"/>
</dbReference>
<organism evidence="7 8">
    <name type="scientific">Porphyridium purpureum</name>
    <name type="common">Red alga</name>
    <name type="synonym">Porphyridium cruentum</name>
    <dbReference type="NCBI Taxonomy" id="35688"/>
    <lineage>
        <taxon>Eukaryota</taxon>
        <taxon>Rhodophyta</taxon>
        <taxon>Bangiophyceae</taxon>
        <taxon>Porphyridiales</taxon>
        <taxon>Porphyridiaceae</taxon>
        <taxon>Porphyridium</taxon>
    </lineage>
</organism>
<dbReference type="OrthoDB" id="514608at2759"/>
<evidence type="ECO:0000256" key="3">
    <source>
        <dbReference type="ARBA" id="ARBA00022989"/>
    </source>
</evidence>
<gene>
    <name evidence="7" type="ORF">FVE85_5280</name>
</gene>
<dbReference type="OMA" id="AKNIDEQ"/>
<evidence type="ECO:0000256" key="5">
    <source>
        <dbReference type="SAM" id="MobiDB-lite"/>
    </source>
</evidence>
<keyword evidence="8" id="KW-1185">Reference proteome</keyword>
<keyword evidence="2 6" id="KW-0812">Transmembrane</keyword>
<feature type="transmembrane region" description="Helical" evidence="6">
    <location>
        <begin position="466"/>
        <end position="486"/>
    </location>
</feature>
<accession>A0A5J4Z330</accession>
<comment type="subcellular location">
    <subcellularLocation>
        <location evidence="1">Membrane</location>
        <topology evidence="1">Multi-pass membrane protein</topology>
    </subcellularLocation>
</comment>
<dbReference type="GO" id="GO:0015108">
    <property type="term" value="F:chloride transmembrane transporter activity"/>
    <property type="evidence" value="ECO:0007669"/>
    <property type="project" value="InterPro"/>
</dbReference>
<dbReference type="InterPro" id="IPR014743">
    <property type="entry name" value="Cl-channel_core"/>
</dbReference>
<evidence type="ECO:0000256" key="6">
    <source>
        <dbReference type="SAM" id="Phobius"/>
    </source>
</evidence>
<dbReference type="PANTHER" id="PTHR43427">
    <property type="entry name" value="CHLORIDE CHANNEL PROTEIN CLC-E"/>
    <property type="match status" value="1"/>
</dbReference>
<keyword evidence="4 6" id="KW-0472">Membrane</keyword>
<feature type="transmembrane region" description="Helical" evidence="6">
    <location>
        <begin position="243"/>
        <end position="268"/>
    </location>
</feature>
<feature type="transmembrane region" description="Helical" evidence="6">
    <location>
        <begin position="376"/>
        <end position="398"/>
    </location>
</feature>
<evidence type="ECO:0000256" key="1">
    <source>
        <dbReference type="ARBA" id="ARBA00004141"/>
    </source>
</evidence>
<dbReference type="Pfam" id="PF00654">
    <property type="entry name" value="Voltage_CLC"/>
    <property type="match status" value="1"/>
</dbReference>
<evidence type="ECO:0000256" key="4">
    <source>
        <dbReference type="ARBA" id="ARBA00023136"/>
    </source>
</evidence>
<feature type="transmembrane region" description="Helical" evidence="6">
    <location>
        <begin position="65"/>
        <end position="87"/>
    </location>
</feature>
<feature type="transmembrane region" description="Helical" evidence="6">
    <location>
        <begin position="331"/>
        <end position="355"/>
    </location>
</feature>
<dbReference type="SUPFAM" id="SSF81340">
    <property type="entry name" value="Clc chloride channel"/>
    <property type="match status" value="1"/>
</dbReference>
<dbReference type="AlphaFoldDB" id="A0A5J4Z330"/>
<dbReference type="InterPro" id="IPR050368">
    <property type="entry name" value="ClC-type_chloride_channel"/>
</dbReference>
<reference evidence="8" key="1">
    <citation type="journal article" date="2019" name="Nat. Commun.">
        <title>Expansion of phycobilisome linker gene families in mesophilic red algae.</title>
        <authorList>
            <person name="Lee J."/>
            <person name="Kim D."/>
            <person name="Bhattacharya D."/>
            <person name="Yoon H.S."/>
        </authorList>
    </citation>
    <scope>NUCLEOTIDE SEQUENCE [LARGE SCALE GENOMIC DNA]</scope>
    <source>
        <strain evidence="8">CCMP 1328</strain>
    </source>
</reference>
<dbReference type="GO" id="GO:0016020">
    <property type="term" value="C:membrane"/>
    <property type="evidence" value="ECO:0007669"/>
    <property type="project" value="UniProtKB-SubCell"/>
</dbReference>
<dbReference type="Proteomes" id="UP000324585">
    <property type="component" value="Unassembled WGS sequence"/>
</dbReference>
<proteinExistence type="predicted"/>
<sequence>MSSQELDSTSAETRPAQTPRIESASDANEEPRHGKGNEDAEHGAGGLIPSAFASPRPPFGYWQQLVTAVVVGACLGLVGLGYLNLIYKVSILWLQADSNEGFPNAATLRLGTGKAWWLCVCGGGGLVVGLVKAFVFKFDTYKSFMVELQELKPDMVGNARIAFCCMLSLFCGAAVGPEAGLGALGASISLALCRGMIWCFERAVALRRDDALRAKNIDEQQGSRRTMPASEDGSLTNEVLRKLFALIGMAAAFASIFPTPIVAVVLVTELGADLPTLGVSYMHGMTLLFTGCIAAKMTYEAVLPYTWLNLPSYGLYRLLENITYSYSAGDVGVGILAGILGGLMGVFFLLFGFLTKVLSRYLKAWLDARIRQSARIVLFSTLGGFILGGIGIAAPLTLGDGSIQLPHVFADGKQIGSTSLAVSAFLKIVAYWVCTESGFVGGIFYPTLLASACLAQVFLNETSADVLVLSSCGLIAIATSFVPAPIALALVSVSSFDLSALATSPVLASVAASYLMNLGIGVPQGLAKAAARRRAAGSQES</sequence>
<feature type="transmembrane region" description="Helical" evidence="6">
    <location>
        <begin position="181"/>
        <end position="200"/>
    </location>
</feature>
<dbReference type="EMBL" id="VRMN01000001">
    <property type="protein sequence ID" value="KAA8497695.1"/>
    <property type="molecule type" value="Genomic_DNA"/>
</dbReference>
<comment type="caution">
    <text evidence="7">The sequence shown here is derived from an EMBL/GenBank/DDBJ whole genome shotgun (WGS) entry which is preliminary data.</text>
</comment>
<feature type="transmembrane region" description="Helical" evidence="6">
    <location>
        <begin position="115"/>
        <end position="136"/>
    </location>
</feature>
<evidence type="ECO:0000256" key="2">
    <source>
        <dbReference type="ARBA" id="ARBA00022692"/>
    </source>
</evidence>
<protein>
    <submittedName>
        <fullName evidence="7">Uncharacterized protein</fullName>
    </submittedName>
</protein>
<name>A0A5J4Z330_PORPP</name>
<feature type="compositionally biased region" description="Polar residues" evidence="5">
    <location>
        <begin position="1"/>
        <end position="16"/>
    </location>
</feature>
<keyword evidence="3 6" id="KW-1133">Transmembrane helix</keyword>
<evidence type="ECO:0000313" key="8">
    <source>
        <dbReference type="Proteomes" id="UP000324585"/>
    </source>
</evidence>
<dbReference type="InterPro" id="IPR001807">
    <property type="entry name" value="ClC"/>
</dbReference>
<feature type="transmembrane region" description="Helical" evidence="6">
    <location>
        <begin position="506"/>
        <end position="526"/>
    </location>
</feature>
<feature type="transmembrane region" description="Helical" evidence="6">
    <location>
        <begin position="157"/>
        <end position="175"/>
    </location>
</feature>
<feature type="transmembrane region" description="Helical" evidence="6">
    <location>
        <begin position="439"/>
        <end position="459"/>
    </location>
</feature>
<evidence type="ECO:0000313" key="7">
    <source>
        <dbReference type="EMBL" id="KAA8497695.1"/>
    </source>
</evidence>
<feature type="compositionally biased region" description="Basic and acidic residues" evidence="5">
    <location>
        <begin position="29"/>
        <end position="41"/>
    </location>
</feature>
<feature type="region of interest" description="Disordered" evidence="5">
    <location>
        <begin position="1"/>
        <end position="41"/>
    </location>
</feature>